<dbReference type="HOGENOM" id="CLU_3247195_0_0_10"/>
<sequence length="42" mass="4847">MRTINQEPQDICYREKPAECVFSTQASILSEINDSEESRLSK</sequence>
<gene>
    <name evidence="1" type="ordered locus">BF638R_0993</name>
</gene>
<dbReference type="AlphaFoldDB" id="E1WMD7"/>
<name>E1WMD7_BACF6</name>
<dbReference type="EMBL" id="FQ312004">
    <property type="protein sequence ID" value="CBW21559.1"/>
    <property type="molecule type" value="Genomic_DNA"/>
</dbReference>
<protein>
    <submittedName>
        <fullName evidence="1">Uncharacterized protein</fullName>
    </submittedName>
</protein>
<evidence type="ECO:0000313" key="1">
    <source>
        <dbReference type="EMBL" id="CBW21559.1"/>
    </source>
</evidence>
<reference evidence="1 2" key="1">
    <citation type="journal article" date="2010" name="Microbiology">
        <title>Twenty-eight divergent polysaccharide loci specifying within- and amongst-strain capsule diversity in three strains of Bacteroides fragilis.</title>
        <authorList>
            <person name="Patrick S."/>
            <person name="Blakely G.W."/>
            <person name="Houston S."/>
            <person name="Moore J."/>
            <person name="Abratt V.R."/>
            <person name="Bertalan M."/>
            <person name="Cerdeno-Tarraga A.M."/>
            <person name="Quail M.A."/>
            <person name="Corton N."/>
            <person name="Corton C."/>
            <person name="Bignell A."/>
            <person name="Barron A."/>
            <person name="Clark L."/>
            <person name="Bentley S.D."/>
            <person name="Parkhill J."/>
        </authorList>
    </citation>
    <scope>NUCLEOTIDE SEQUENCE [LARGE SCALE GENOMIC DNA]</scope>
    <source>
        <strain evidence="1 2">638R</strain>
    </source>
</reference>
<accession>E1WMD7</accession>
<proteinExistence type="predicted"/>
<evidence type="ECO:0000313" key="2">
    <source>
        <dbReference type="Proteomes" id="UP000008560"/>
    </source>
</evidence>
<organism evidence="1 2">
    <name type="scientific">Bacteroides fragilis (strain 638R)</name>
    <dbReference type="NCBI Taxonomy" id="862962"/>
    <lineage>
        <taxon>Bacteria</taxon>
        <taxon>Pseudomonadati</taxon>
        <taxon>Bacteroidota</taxon>
        <taxon>Bacteroidia</taxon>
        <taxon>Bacteroidales</taxon>
        <taxon>Bacteroidaceae</taxon>
        <taxon>Bacteroides</taxon>
    </lineage>
</organism>
<dbReference type="Proteomes" id="UP000008560">
    <property type="component" value="Chromosome"/>
</dbReference>
<dbReference type="KEGG" id="bfg:BF638R_0993"/>